<keyword evidence="2" id="KW-0645">Protease</keyword>
<evidence type="ECO:0000313" key="2">
    <source>
        <dbReference type="EMBL" id="SDY50675.1"/>
    </source>
</evidence>
<keyword evidence="1" id="KW-0812">Transmembrane</keyword>
<dbReference type="Pfam" id="PF13975">
    <property type="entry name" value="gag-asp_proteas"/>
    <property type="match status" value="1"/>
</dbReference>
<dbReference type="GO" id="GO:0006508">
    <property type="term" value="P:proteolysis"/>
    <property type="evidence" value="ECO:0007669"/>
    <property type="project" value="UniProtKB-KW"/>
</dbReference>
<keyword evidence="2" id="KW-0378">Hydrolase</keyword>
<proteinExistence type="predicted"/>
<protein>
    <submittedName>
        <fullName evidence="2">Aspartyl protease family protein</fullName>
    </submittedName>
</protein>
<dbReference type="InterPro" id="IPR011969">
    <property type="entry name" value="Clan_AA_Asp_peptidase_C"/>
</dbReference>
<keyword evidence="3" id="KW-1185">Reference proteome</keyword>
<keyword evidence="1" id="KW-1133">Transmembrane helix</keyword>
<feature type="transmembrane region" description="Helical" evidence="1">
    <location>
        <begin position="36"/>
        <end position="53"/>
    </location>
</feature>
<feature type="transmembrane region" description="Helical" evidence="1">
    <location>
        <begin position="6"/>
        <end position="24"/>
    </location>
</feature>
<dbReference type="EMBL" id="FNPR01000002">
    <property type="protein sequence ID" value="SDY50675.1"/>
    <property type="molecule type" value="Genomic_DNA"/>
</dbReference>
<accession>A0A1H3KFT4</accession>
<name>A0A1H3KFT4_9RHOB</name>
<dbReference type="RefSeq" id="WP_245724412.1">
    <property type="nucleotide sequence ID" value="NZ_CALJFH010000012.1"/>
</dbReference>
<dbReference type="SUPFAM" id="SSF50630">
    <property type="entry name" value="Acid proteases"/>
    <property type="match status" value="1"/>
</dbReference>
<organism evidence="2 3">
    <name type="scientific">Lentibacter algarum</name>
    <dbReference type="NCBI Taxonomy" id="576131"/>
    <lineage>
        <taxon>Bacteria</taxon>
        <taxon>Pseudomonadati</taxon>
        <taxon>Pseudomonadota</taxon>
        <taxon>Alphaproteobacteria</taxon>
        <taxon>Rhodobacterales</taxon>
        <taxon>Roseobacteraceae</taxon>
        <taxon>Lentibacter</taxon>
    </lineage>
</organism>
<gene>
    <name evidence="2" type="ORF">SAMN05444486_102506</name>
</gene>
<dbReference type="GeneID" id="78124577"/>
<evidence type="ECO:0000256" key="1">
    <source>
        <dbReference type="SAM" id="Phobius"/>
    </source>
</evidence>
<reference evidence="2 3" key="1">
    <citation type="submission" date="2016-10" db="EMBL/GenBank/DDBJ databases">
        <authorList>
            <person name="de Groot N.N."/>
        </authorList>
    </citation>
    <scope>NUCLEOTIDE SEQUENCE [LARGE SCALE GENOMIC DNA]</scope>
    <source>
        <strain evidence="2 3">DSM 24677</strain>
    </source>
</reference>
<dbReference type="CDD" id="cd05483">
    <property type="entry name" value="retropepsin_like_bacteria"/>
    <property type="match status" value="1"/>
</dbReference>
<dbReference type="Gene3D" id="2.40.70.10">
    <property type="entry name" value="Acid Proteases"/>
    <property type="match status" value="1"/>
</dbReference>
<dbReference type="AlphaFoldDB" id="A0A1H3KFT4"/>
<dbReference type="InterPro" id="IPR021109">
    <property type="entry name" value="Peptidase_aspartic_dom_sf"/>
</dbReference>
<dbReference type="STRING" id="576131.SAMN05444486_102506"/>
<dbReference type="Proteomes" id="UP000199026">
    <property type="component" value="Unassembled WGS sequence"/>
</dbReference>
<evidence type="ECO:0000313" key="3">
    <source>
        <dbReference type="Proteomes" id="UP000199026"/>
    </source>
</evidence>
<dbReference type="InterPro" id="IPR034122">
    <property type="entry name" value="Retropepsin-like_bacterial"/>
</dbReference>
<dbReference type="GO" id="GO:0008233">
    <property type="term" value="F:peptidase activity"/>
    <property type="evidence" value="ECO:0007669"/>
    <property type="project" value="UniProtKB-KW"/>
</dbReference>
<keyword evidence="1" id="KW-0472">Membrane</keyword>
<sequence length="191" mass="21230">MEIGTGLLVLALVLAALLVWRLWPSRRRLSPLGQEMLRWVMVLAIALGIYSFGENLVEPFRTTQTVNTSQGVIELPREADGHYYLTAKINGAQIRFVVDTGATGIVLSQNDATRVGLASDQLAYIHSANTANGVVRIAPVKLDEFDVNGIKDLNVRAYVNEGELTGSLLGMSYLRRYEKIIITRDMLRLER</sequence>
<dbReference type="NCBIfam" id="TIGR02281">
    <property type="entry name" value="clan_AA_DTGA"/>
    <property type="match status" value="1"/>
</dbReference>